<protein>
    <recommendedName>
        <fullName evidence="4">Ubiquinol-cytochrome-c reductase cytochrome c1</fullName>
    </recommendedName>
</protein>
<organism evidence="2 3">
    <name type="scientific">Glomerella acutata</name>
    <name type="common">Colletotrichum acutatum</name>
    <dbReference type="NCBI Taxonomy" id="27357"/>
    <lineage>
        <taxon>Eukaryota</taxon>
        <taxon>Fungi</taxon>
        <taxon>Dikarya</taxon>
        <taxon>Ascomycota</taxon>
        <taxon>Pezizomycotina</taxon>
        <taxon>Sordariomycetes</taxon>
        <taxon>Hypocreomycetidae</taxon>
        <taxon>Glomerellales</taxon>
        <taxon>Glomerellaceae</taxon>
        <taxon>Colletotrichum</taxon>
        <taxon>Colletotrichum acutatum species complex</taxon>
    </lineage>
</organism>
<feature type="compositionally biased region" description="Basic and acidic residues" evidence="1">
    <location>
        <begin position="429"/>
        <end position="438"/>
    </location>
</feature>
<dbReference type="AlphaFoldDB" id="A0AAD8UH11"/>
<proteinExistence type="predicted"/>
<feature type="region of interest" description="Disordered" evidence="1">
    <location>
        <begin position="413"/>
        <end position="438"/>
    </location>
</feature>
<comment type="caution">
    <text evidence="2">The sequence shown here is derived from an EMBL/GenBank/DDBJ whole genome shotgun (WGS) entry which is preliminary data.</text>
</comment>
<dbReference type="EMBL" id="JAHMHS010000096">
    <property type="protein sequence ID" value="KAK1719374.1"/>
    <property type="molecule type" value="Genomic_DNA"/>
</dbReference>
<evidence type="ECO:0000256" key="1">
    <source>
        <dbReference type="SAM" id="MobiDB-lite"/>
    </source>
</evidence>
<evidence type="ECO:0008006" key="4">
    <source>
        <dbReference type="Google" id="ProtNLM"/>
    </source>
</evidence>
<dbReference type="RefSeq" id="XP_060361458.1">
    <property type="nucleotide sequence ID" value="XM_060511520.1"/>
</dbReference>
<accession>A0AAD8UH11</accession>
<name>A0AAD8UH11_GLOAC</name>
<sequence>MAYKNADLERVYCTCRAIFSGNDALLRRKKKVKEVLIKNTTTVKPLFISFGEQKTILMSQHLLECRVFESDLRAKVMFPSLFQSTPQQDADREASEVDAVRSVANALDEMSQSEGEDDDDELDHIPESYPEEAVLGPIAEEVPGDAPLADEPLALVEAITPPQDLANMCDIDSGVTLTSPPPHPGLPSLYPACLPYKTQHDILTTTQRVLEECCFDFATKWIPGVLQSQGWDCPSAVELTKWTKVFNRAGLNLPAHATTPAGTTIKDVLFRTRQLRHTAVHRQPTTAREISQHLRTALRVAKTLQDVSRAAQLEDLMSEVDEKIKAMVLTKNVLENRTLFSLDDIRRQREELDRQEKEMIENMVREDRDHKALIGRLLEAAVDDIFEKKVTRGQMLEEAENDAADIYYEASEDTVNGAVEDSDMSEGNKTPREDGKDIPELFEWDEALGFVKPVQS</sequence>
<keyword evidence="3" id="KW-1185">Reference proteome</keyword>
<dbReference type="Proteomes" id="UP001244207">
    <property type="component" value="Unassembled WGS sequence"/>
</dbReference>
<gene>
    <name evidence="2" type="ORF">BDZ83DRAFT_706012</name>
</gene>
<evidence type="ECO:0000313" key="2">
    <source>
        <dbReference type="EMBL" id="KAK1719374.1"/>
    </source>
</evidence>
<evidence type="ECO:0000313" key="3">
    <source>
        <dbReference type="Proteomes" id="UP001244207"/>
    </source>
</evidence>
<dbReference type="GeneID" id="85395418"/>
<reference evidence="2" key="1">
    <citation type="submission" date="2021-12" db="EMBL/GenBank/DDBJ databases">
        <title>Comparative genomics, transcriptomics and evolutionary studies reveal genomic signatures of adaptation to plant cell wall in hemibiotrophic fungi.</title>
        <authorList>
            <consortium name="DOE Joint Genome Institute"/>
            <person name="Baroncelli R."/>
            <person name="Diaz J.F."/>
            <person name="Benocci T."/>
            <person name="Peng M."/>
            <person name="Battaglia E."/>
            <person name="Haridas S."/>
            <person name="Andreopoulos W."/>
            <person name="Labutti K."/>
            <person name="Pangilinan J."/>
            <person name="Floch G.L."/>
            <person name="Makela M.R."/>
            <person name="Henrissat B."/>
            <person name="Grigoriev I.V."/>
            <person name="Crouch J.A."/>
            <person name="De Vries R.P."/>
            <person name="Sukno S.A."/>
            <person name="Thon M.R."/>
        </authorList>
    </citation>
    <scope>NUCLEOTIDE SEQUENCE</scope>
    <source>
        <strain evidence="2">CBS 112980</strain>
    </source>
</reference>